<gene>
    <name evidence="2" type="ORF">MRZ06_05270</name>
</gene>
<evidence type="ECO:0000313" key="2">
    <source>
        <dbReference type="EMBL" id="UOB21494.1"/>
    </source>
</evidence>
<evidence type="ECO:0000259" key="1">
    <source>
        <dbReference type="Pfam" id="PF09643"/>
    </source>
</evidence>
<dbReference type="SUPFAM" id="SSF159006">
    <property type="entry name" value="YopX-like"/>
    <property type="match status" value="1"/>
</dbReference>
<evidence type="ECO:0000313" key="3">
    <source>
        <dbReference type="Proteomes" id="UP000830343"/>
    </source>
</evidence>
<keyword evidence="3" id="KW-1185">Reference proteome</keyword>
<dbReference type="Proteomes" id="UP000830343">
    <property type="component" value="Chromosome"/>
</dbReference>
<proteinExistence type="predicted"/>
<dbReference type="EMBL" id="CP094348">
    <property type="protein sequence ID" value="UOB21494.1"/>
    <property type="molecule type" value="Genomic_DNA"/>
</dbReference>
<feature type="domain" description="YopX protein" evidence="1">
    <location>
        <begin position="4"/>
        <end position="118"/>
    </location>
</feature>
<name>A0ABY3ZZY3_9STAP</name>
<reference evidence="2" key="2">
    <citation type="submission" date="2022-04" db="EMBL/GenBank/DDBJ databases">
        <title>Antimicrobial genetic elements in methicillin-resistant Macrococcus armenti.</title>
        <authorList>
            <person name="Keller J.E."/>
            <person name="Schwendener S."/>
            <person name="Pantucek R."/>
            <person name="Perreten V."/>
        </authorList>
    </citation>
    <scope>NUCLEOTIDE SEQUENCE</scope>
    <source>
        <strain evidence="2">CCM 2609</strain>
    </source>
</reference>
<reference evidence="2" key="1">
    <citation type="submission" date="2022-03" db="EMBL/GenBank/DDBJ databases">
        <authorList>
            <person name="Vrbovska V."/>
            <person name="Kovarovic V."/>
            <person name="Botka T."/>
            <person name="Pantucek R."/>
        </authorList>
    </citation>
    <scope>NUCLEOTIDE SEQUENCE</scope>
    <source>
        <strain evidence="2">CCM 2609</strain>
    </source>
</reference>
<accession>A0ABY3ZZY3</accession>
<dbReference type="Gene3D" id="2.30.30.290">
    <property type="entry name" value="YopX-like domains"/>
    <property type="match status" value="1"/>
</dbReference>
<sequence length="122" mass="14615">MIPKFRAWNIESQCMLNHDFIVNTVIQNREIVRDFSDILEHNDMFILMLSTGLVDENQEEVFKDDIVWHDQNEEYGVVEFEEAKFVIRWQNGYVEDLFERIDLLEVVGNIHEHTELLKNDSE</sequence>
<dbReference type="Pfam" id="PF09643">
    <property type="entry name" value="YopX"/>
    <property type="match status" value="1"/>
</dbReference>
<dbReference type="RefSeq" id="WP_243367143.1">
    <property type="nucleotide sequence ID" value="NZ_CP094348.1"/>
</dbReference>
<dbReference type="InterPro" id="IPR023385">
    <property type="entry name" value="YopX-like_C"/>
</dbReference>
<protein>
    <submittedName>
        <fullName evidence="2">YopX family protein</fullName>
    </submittedName>
</protein>
<dbReference type="InterPro" id="IPR019096">
    <property type="entry name" value="YopX_protein"/>
</dbReference>
<organism evidence="2 3">
    <name type="scientific">Macrococcus armenti</name>
    <dbReference type="NCBI Taxonomy" id="2875764"/>
    <lineage>
        <taxon>Bacteria</taxon>
        <taxon>Bacillati</taxon>
        <taxon>Bacillota</taxon>
        <taxon>Bacilli</taxon>
        <taxon>Bacillales</taxon>
        <taxon>Staphylococcaceae</taxon>
        <taxon>Macrococcus</taxon>
    </lineage>
</organism>